<dbReference type="RefSeq" id="WP_148323140.1">
    <property type="nucleotide sequence ID" value="NZ_JACJLL010000064.1"/>
</dbReference>
<evidence type="ECO:0000313" key="3">
    <source>
        <dbReference type="Proteomes" id="UP000767334"/>
    </source>
</evidence>
<organism evidence="2 3">
    <name type="scientific">Clostridium saudiense</name>
    <dbReference type="NCBI Taxonomy" id="1414720"/>
    <lineage>
        <taxon>Bacteria</taxon>
        <taxon>Bacillati</taxon>
        <taxon>Bacillota</taxon>
        <taxon>Clostridia</taxon>
        <taxon>Eubacteriales</taxon>
        <taxon>Clostridiaceae</taxon>
        <taxon>Clostridium</taxon>
    </lineage>
</organism>
<reference evidence="2 3" key="1">
    <citation type="journal article" date="2021" name="Sci. Rep.">
        <title>The distribution of antibiotic resistance genes in chicken gut microbiota commensals.</title>
        <authorList>
            <person name="Juricova H."/>
            <person name="Matiasovicova J."/>
            <person name="Kubasova T."/>
            <person name="Cejkova D."/>
            <person name="Rychlik I."/>
        </authorList>
    </citation>
    <scope>NUCLEOTIDE SEQUENCE [LARGE SCALE GENOMIC DNA]</scope>
    <source>
        <strain evidence="2 3">An435</strain>
    </source>
</reference>
<dbReference type="EMBL" id="JACJLL010000064">
    <property type="protein sequence ID" value="MBM6819809.1"/>
    <property type="molecule type" value="Genomic_DNA"/>
</dbReference>
<accession>A0ABS2FHG9</accession>
<keyword evidence="1" id="KW-0812">Transmembrane</keyword>
<keyword evidence="1" id="KW-0472">Membrane</keyword>
<protein>
    <submittedName>
        <fullName evidence="2">Uncharacterized protein</fullName>
    </submittedName>
</protein>
<dbReference type="Proteomes" id="UP000767334">
    <property type="component" value="Unassembled WGS sequence"/>
</dbReference>
<proteinExistence type="predicted"/>
<feature type="transmembrane region" description="Helical" evidence="1">
    <location>
        <begin position="12"/>
        <end position="31"/>
    </location>
</feature>
<gene>
    <name evidence="2" type="ORF">H6A19_10750</name>
</gene>
<keyword evidence="3" id="KW-1185">Reference proteome</keyword>
<evidence type="ECO:0000313" key="2">
    <source>
        <dbReference type="EMBL" id="MBM6819809.1"/>
    </source>
</evidence>
<comment type="caution">
    <text evidence="2">The sequence shown here is derived from an EMBL/GenBank/DDBJ whole genome shotgun (WGS) entry which is preliminary data.</text>
</comment>
<evidence type="ECO:0000256" key="1">
    <source>
        <dbReference type="SAM" id="Phobius"/>
    </source>
</evidence>
<keyword evidence="1" id="KW-1133">Transmembrane helix</keyword>
<sequence length="123" mass="14733">MSNLKIKLREYKQPILVIITLIQIIIMLYYFKIENKVQNIEEINYTMPSKLTFNEISNDLNIDKNIEILEVEDLGEKWYVKIMINGNNKKIEEIINKLEVFEIYNYEISGKDNILTVILELYR</sequence>
<name>A0ABS2FHG9_9CLOT</name>